<protein>
    <submittedName>
        <fullName evidence="2">Uncharacterized protein</fullName>
    </submittedName>
</protein>
<dbReference type="GeneID" id="81598333"/>
<accession>A0AAD6C6L1</accession>
<reference evidence="2" key="2">
    <citation type="journal article" date="2023" name="IMA Fungus">
        <title>Comparative genomic study of the Penicillium genus elucidates a diverse pangenome and 15 lateral gene transfer events.</title>
        <authorList>
            <person name="Petersen C."/>
            <person name="Sorensen T."/>
            <person name="Nielsen M.R."/>
            <person name="Sondergaard T.E."/>
            <person name="Sorensen J.L."/>
            <person name="Fitzpatrick D.A."/>
            <person name="Frisvad J.C."/>
            <person name="Nielsen K.L."/>
        </authorList>
    </citation>
    <scope>NUCLEOTIDE SEQUENCE</scope>
    <source>
        <strain evidence="2">IBT 16125</strain>
    </source>
</reference>
<reference evidence="2" key="1">
    <citation type="submission" date="2022-12" db="EMBL/GenBank/DDBJ databases">
        <authorList>
            <person name="Petersen C."/>
        </authorList>
    </citation>
    <scope>NUCLEOTIDE SEQUENCE</scope>
    <source>
        <strain evidence="2">IBT 16125</strain>
    </source>
</reference>
<dbReference type="AlphaFoldDB" id="A0AAD6C6L1"/>
<dbReference type="Proteomes" id="UP001213681">
    <property type="component" value="Unassembled WGS sequence"/>
</dbReference>
<proteinExistence type="predicted"/>
<dbReference type="RefSeq" id="XP_056766708.1">
    <property type="nucleotide sequence ID" value="XM_056908090.1"/>
</dbReference>
<sequence length="150" mass="16413">MQMRQFRDLLVYDSELPVQPTTPLSGSSGAHGHSRGESQPSNNFHNLHQLQMTPSRTSSPQIQALSTEAQSTPDLCPTPNPPLSPAVMGTAQAAFAAKEEGDAVTVSHEDLDGEFNQFDLGLENSSLQERGTCLFDEFLVLDDFATFYLR</sequence>
<feature type="compositionally biased region" description="Polar residues" evidence="1">
    <location>
        <begin position="39"/>
        <end position="73"/>
    </location>
</feature>
<feature type="region of interest" description="Disordered" evidence="1">
    <location>
        <begin position="17"/>
        <end position="84"/>
    </location>
</feature>
<evidence type="ECO:0000256" key="1">
    <source>
        <dbReference type="SAM" id="MobiDB-lite"/>
    </source>
</evidence>
<evidence type="ECO:0000313" key="2">
    <source>
        <dbReference type="EMBL" id="KAJ5453752.1"/>
    </source>
</evidence>
<dbReference type="EMBL" id="JAPVEA010000005">
    <property type="protein sequence ID" value="KAJ5453752.1"/>
    <property type="molecule type" value="Genomic_DNA"/>
</dbReference>
<evidence type="ECO:0000313" key="3">
    <source>
        <dbReference type="Proteomes" id="UP001213681"/>
    </source>
</evidence>
<organism evidence="2 3">
    <name type="scientific">Penicillium daleae</name>
    <dbReference type="NCBI Taxonomy" id="63821"/>
    <lineage>
        <taxon>Eukaryota</taxon>
        <taxon>Fungi</taxon>
        <taxon>Dikarya</taxon>
        <taxon>Ascomycota</taxon>
        <taxon>Pezizomycotina</taxon>
        <taxon>Eurotiomycetes</taxon>
        <taxon>Eurotiomycetidae</taxon>
        <taxon>Eurotiales</taxon>
        <taxon>Aspergillaceae</taxon>
        <taxon>Penicillium</taxon>
    </lineage>
</organism>
<keyword evidence="3" id="KW-1185">Reference proteome</keyword>
<comment type="caution">
    <text evidence="2">The sequence shown here is derived from an EMBL/GenBank/DDBJ whole genome shotgun (WGS) entry which is preliminary data.</text>
</comment>
<name>A0AAD6C6L1_9EURO</name>
<gene>
    <name evidence="2" type="ORF">N7458_004708</name>
</gene>